<dbReference type="SUPFAM" id="SSF52200">
    <property type="entry name" value="Toll/Interleukin receptor TIR domain"/>
    <property type="match status" value="1"/>
</dbReference>
<feature type="region of interest" description="Disordered" evidence="1">
    <location>
        <begin position="215"/>
        <end position="254"/>
    </location>
</feature>
<protein>
    <submittedName>
        <fullName evidence="3">TIR domain-containing protein</fullName>
    </submittedName>
</protein>
<name>A0A239AV34_9BACT</name>
<accession>A0A239AV34</accession>
<sequence length="483" mass="52389">MPTKKTAPSKKSAAPAATKKAVASVKKAAPAKPAAPAKRAPNKAAVARTDIFISYSQRDKAWMERLKTHLKPLERDFNINVWVDTKLRSGDKWRAEIEKALAQTRVAILLISSNFLASDFINSDELPPLLKAAAKEGTIILPLLLSTSAFSLTPLSEFQAVNGPDQPLDLLSEGQVNQTLFQVAKRVHEIFVAPAKKAVAKPVVTSAAVAKKATTKSAAAPVEAGKKTLTRGLPKAASATAAPKRTPASSSGTQQALLVKRSGEWEVIPVHHAKIGKQLEMALRPATPSQVAFLTTLRQSGDGLASVVFRWHSYRCTQQDLHAVTENNRETWHLTADTQELIARTEVTYSNLTPDMQAQARAELLLLNTQPPEQSPMRWLSSGGFNDLATSPLPALFQQVGNSLTRFNQVAPLVLTWFLHFTNTIQHILRLSLTLKGQSVSIDFEGQRDAGHRDAPVTVRVKGICSLAGATEKAVLLGPIRSY</sequence>
<evidence type="ECO:0000259" key="2">
    <source>
        <dbReference type="PROSITE" id="PS50104"/>
    </source>
</evidence>
<dbReference type="RefSeq" id="WP_089334223.1">
    <property type="nucleotide sequence ID" value="NZ_FZNS01000015.1"/>
</dbReference>
<evidence type="ECO:0000313" key="4">
    <source>
        <dbReference type="Proteomes" id="UP000198310"/>
    </source>
</evidence>
<dbReference type="PROSITE" id="PS50104">
    <property type="entry name" value="TIR"/>
    <property type="match status" value="1"/>
</dbReference>
<gene>
    <name evidence="3" type="ORF">SAMN06269173_11569</name>
</gene>
<proteinExistence type="predicted"/>
<feature type="region of interest" description="Disordered" evidence="1">
    <location>
        <begin position="1"/>
        <end position="42"/>
    </location>
</feature>
<feature type="domain" description="TIR" evidence="2">
    <location>
        <begin position="47"/>
        <end position="187"/>
    </location>
</feature>
<evidence type="ECO:0000256" key="1">
    <source>
        <dbReference type="SAM" id="MobiDB-lite"/>
    </source>
</evidence>
<organism evidence="3 4">
    <name type="scientific">Hymenobacter mucosus</name>
    <dbReference type="NCBI Taxonomy" id="1411120"/>
    <lineage>
        <taxon>Bacteria</taxon>
        <taxon>Pseudomonadati</taxon>
        <taxon>Bacteroidota</taxon>
        <taxon>Cytophagia</taxon>
        <taxon>Cytophagales</taxon>
        <taxon>Hymenobacteraceae</taxon>
        <taxon>Hymenobacter</taxon>
    </lineage>
</organism>
<dbReference type="InterPro" id="IPR035897">
    <property type="entry name" value="Toll_tir_struct_dom_sf"/>
</dbReference>
<dbReference type="AlphaFoldDB" id="A0A239AV34"/>
<keyword evidence="4" id="KW-1185">Reference proteome</keyword>
<reference evidence="4" key="1">
    <citation type="submission" date="2017-06" db="EMBL/GenBank/DDBJ databases">
        <authorList>
            <person name="Varghese N."/>
            <person name="Submissions S."/>
        </authorList>
    </citation>
    <scope>NUCLEOTIDE SEQUENCE [LARGE SCALE GENOMIC DNA]</scope>
    <source>
        <strain evidence="4">DSM 28041</strain>
    </source>
</reference>
<dbReference type="Proteomes" id="UP000198310">
    <property type="component" value="Unassembled WGS sequence"/>
</dbReference>
<dbReference type="GO" id="GO:0007165">
    <property type="term" value="P:signal transduction"/>
    <property type="evidence" value="ECO:0007669"/>
    <property type="project" value="InterPro"/>
</dbReference>
<dbReference type="InterPro" id="IPR000157">
    <property type="entry name" value="TIR_dom"/>
</dbReference>
<dbReference type="Gene3D" id="3.40.50.10140">
    <property type="entry name" value="Toll/interleukin-1 receptor homology (TIR) domain"/>
    <property type="match status" value="1"/>
</dbReference>
<evidence type="ECO:0000313" key="3">
    <source>
        <dbReference type="EMBL" id="SNR99575.1"/>
    </source>
</evidence>
<dbReference type="SMART" id="SM00255">
    <property type="entry name" value="TIR"/>
    <property type="match status" value="1"/>
</dbReference>
<dbReference type="Pfam" id="PF13676">
    <property type="entry name" value="TIR_2"/>
    <property type="match status" value="1"/>
</dbReference>
<dbReference type="EMBL" id="FZNS01000015">
    <property type="protein sequence ID" value="SNR99575.1"/>
    <property type="molecule type" value="Genomic_DNA"/>
</dbReference>